<feature type="region of interest" description="Disordered" evidence="7">
    <location>
        <begin position="56"/>
        <end position="82"/>
    </location>
</feature>
<keyword evidence="2 6" id="KW-0328">Glycosyltransferase</keyword>
<feature type="compositionally biased region" description="Basic and acidic residues" evidence="7">
    <location>
        <begin position="56"/>
        <end position="68"/>
    </location>
</feature>
<dbReference type="Proteomes" id="UP000663844">
    <property type="component" value="Unassembled WGS sequence"/>
</dbReference>
<dbReference type="SUPFAM" id="SSF56399">
    <property type="entry name" value="ADP-ribosylation"/>
    <property type="match status" value="1"/>
</dbReference>
<protein>
    <recommendedName>
        <fullName evidence="6">NAD(P)(+)--arginine ADP-ribosyltransferase</fullName>
        <ecNumber evidence="6">2.4.2.31</ecNumber>
    </recommendedName>
    <alternativeName>
        <fullName evidence="6">Mono(ADP-ribosyl)transferase</fullName>
    </alternativeName>
</protein>
<dbReference type="InterPro" id="IPR037197">
    <property type="entry name" value="WWE_dom_sf"/>
</dbReference>
<dbReference type="AlphaFoldDB" id="A0A814QX35"/>
<comment type="catalytic activity">
    <reaction evidence="5 6">
        <text>L-arginyl-[protein] + NAD(+) = N(omega)-(ADP-D-ribosyl)-L-arginyl-[protein] + nicotinamide + H(+)</text>
        <dbReference type="Rhea" id="RHEA:19149"/>
        <dbReference type="Rhea" id="RHEA-COMP:10532"/>
        <dbReference type="Rhea" id="RHEA-COMP:15087"/>
        <dbReference type="ChEBI" id="CHEBI:15378"/>
        <dbReference type="ChEBI" id="CHEBI:17154"/>
        <dbReference type="ChEBI" id="CHEBI:29965"/>
        <dbReference type="ChEBI" id="CHEBI:57540"/>
        <dbReference type="ChEBI" id="CHEBI:142554"/>
        <dbReference type="EC" id="2.4.2.31"/>
    </reaction>
</comment>
<dbReference type="EMBL" id="CAJNOG010000261">
    <property type="protein sequence ID" value="CAF1125351.1"/>
    <property type="molecule type" value="Genomic_DNA"/>
</dbReference>
<dbReference type="EMBL" id="CAJOAZ010007229">
    <property type="protein sequence ID" value="CAF4157579.1"/>
    <property type="molecule type" value="Genomic_DNA"/>
</dbReference>
<dbReference type="PROSITE" id="PS50918">
    <property type="entry name" value="WWE"/>
    <property type="match status" value="1"/>
</dbReference>
<dbReference type="Gene3D" id="3.30.720.50">
    <property type="match status" value="1"/>
</dbReference>
<dbReference type="GO" id="GO:0106274">
    <property type="term" value="F:NAD+-protein-arginine ADP-ribosyltransferase activity"/>
    <property type="evidence" value="ECO:0007669"/>
    <property type="project" value="UniProtKB-EC"/>
</dbReference>
<evidence type="ECO:0000256" key="4">
    <source>
        <dbReference type="ARBA" id="ARBA00022695"/>
    </source>
</evidence>
<keyword evidence="4" id="KW-0548">Nucleotidyltransferase</keyword>
<gene>
    <name evidence="9" type="ORF">JYZ213_LOCUS22713</name>
    <name evidence="10" type="ORF">OXD698_LOCUS38427</name>
</gene>
<dbReference type="Pfam" id="PF02825">
    <property type="entry name" value="WWE"/>
    <property type="match status" value="1"/>
</dbReference>
<evidence type="ECO:0000313" key="9">
    <source>
        <dbReference type="EMBL" id="CAF1125351.1"/>
    </source>
</evidence>
<evidence type="ECO:0000256" key="3">
    <source>
        <dbReference type="ARBA" id="ARBA00022679"/>
    </source>
</evidence>
<dbReference type="Pfam" id="PF01129">
    <property type="entry name" value="ART"/>
    <property type="match status" value="1"/>
</dbReference>
<comment type="similarity">
    <text evidence="1 6">Belongs to the Arg-specific ADP-ribosyltransferase family.</text>
</comment>
<evidence type="ECO:0000259" key="8">
    <source>
        <dbReference type="PROSITE" id="PS50918"/>
    </source>
</evidence>
<proteinExistence type="inferred from homology"/>
<dbReference type="Proteomes" id="UP000663845">
    <property type="component" value="Unassembled WGS sequence"/>
</dbReference>
<dbReference type="PROSITE" id="PS51996">
    <property type="entry name" value="TR_MART"/>
    <property type="match status" value="1"/>
</dbReference>
<name>A0A814QX35_9BILA</name>
<evidence type="ECO:0000313" key="11">
    <source>
        <dbReference type="Proteomes" id="UP000663845"/>
    </source>
</evidence>
<sequence length="337" mass="39122">MWQWRKSSRDEWQSYSDIENAIIEDSYHQNGKQVELDNNITIDLMKNIQFDSNKKKDNKSMEVRRYNDEEASSSSSITDRKRRSERFCLPPKMISNNKSSNTSVNVADWNESKFVFEWQMSCQNLETLSFGDIMHEALKGIYVEGKKIGQEHEAQWIIDHYMPITKQSNEKIFQACVRLYTAESFVYRLINTALRNNDLTKVDTLGAFCYLLFQFNFAQEFNDLKFSGRVYRGANLTSSIVAEYERNIGNVCAWLGLTSTSRQRKIAESFFDSTVLFIIDIDEDSAYSSARSIANLSMYPHEDEVLLRSGTHFIINKVEQNSSSTNNIKTLIYLTIE</sequence>
<evidence type="ECO:0000256" key="1">
    <source>
        <dbReference type="ARBA" id="ARBA00009558"/>
    </source>
</evidence>
<evidence type="ECO:0000256" key="6">
    <source>
        <dbReference type="RuleBase" id="RU361228"/>
    </source>
</evidence>
<evidence type="ECO:0000313" key="10">
    <source>
        <dbReference type="EMBL" id="CAF4157579.1"/>
    </source>
</evidence>
<dbReference type="Gene3D" id="3.90.176.10">
    <property type="entry name" value="Toxin ADP-ribosyltransferase, Chain A, domain 1"/>
    <property type="match status" value="1"/>
</dbReference>
<dbReference type="EC" id="2.4.2.31" evidence="6"/>
<accession>A0A814QX35</accession>
<keyword evidence="3 6" id="KW-0808">Transferase</keyword>
<evidence type="ECO:0000256" key="7">
    <source>
        <dbReference type="SAM" id="MobiDB-lite"/>
    </source>
</evidence>
<organism evidence="9 11">
    <name type="scientific">Adineta steineri</name>
    <dbReference type="NCBI Taxonomy" id="433720"/>
    <lineage>
        <taxon>Eukaryota</taxon>
        <taxon>Metazoa</taxon>
        <taxon>Spiralia</taxon>
        <taxon>Gnathifera</taxon>
        <taxon>Rotifera</taxon>
        <taxon>Eurotatoria</taxon>
        <taxon>Bdelloidea</taxon>
        <taxon>Adinetida</taxon>
        <taxon>Adinetidae</taxon>
        <taxon>Adineta</taxon>
    </lineage>
</organism>
<keyword evidence="6" id="KW-0520">NAD</keyword>
<keyword evidence="6" id="KW-0521">NADP</keyword>
<feature type="domain" description="WWE" evidence="8">
    <location>
        <begin position="1"/>
        <end position="65"/>
    </location>
</feature>
<reference evidence="9" key="1">
    <citation type="submission" date="2021-02" db="EMBL/GenBank/DDBJ databases">
        <authorList>
            <person name="Nowell W R."/>
        </authorList>
    </citation>
    <scope>NUCLEOTIDE SEQUENCE</scope>
</reference>
<evidence type="ECO:0000256" key="2">
    <source>
        <dbReference type="ARBA" id="ARBA00022676"/>
    </source>
</evidence>
<dbReference type="InterPro" id="IPR000768">
    <property type="entry name" value="ART"/>
</dbReference>
<comment type="caution">
    <text evidence="9">The sequence shown here is derived from an EMBL/GenBank/DDBJ whole genome shotgun (WGS) entry which is preliminary data.</text>
</comment>
<dbReference type="InterPro" id="IPR004170">
    <property type="entry name" value="WWE_dom"/>
</dbReference>
<dbReference type="SUPFAM" id="SSF117839">
    <property type="entry name" value="WWE domain"/>
    <property type="match status" value="1"/>
</dbReference>
<dbReference type="GO" id="GO:0016779">
    <property type="term" value="F:nucleotidyltransferase activity"/>
    <property type="evidence" value="ECO:0007669"/>
    <property type="project" value="UniProtKB-KW"/>
</dbReference>
<evidence type="ECO:0000256" key="5">
    <source>
        <dbReference type="ARBA" id="ARBA00047597"/>
    </source>
</evidence>